<gene>
    <name evidence="2" type="ORF">SAMN04488045_1012</name>
</gene>
<dbReference type="RefSeq" id="WP_103909338.1">
    <property type="nucleotide sequence ID" value="NZ_FNUZ01000001.1"/>
</dbReference>
<dbReference type="EMBL" id="FNUZ01000001">
    <property type="protein sequence ID" value="SEF74304.1"/>
    <property type="molecule type" value="Genomic_DNA"/>
</dbReference>
<protein>
    <submittedName>
        <fullName evidence="2">LysM domain-containing protein</fullName>
    </submittedName>
</protein>
<dbReference type="CDD" id="cd00118">
    <property type="entry name" value="LysM"/>
    <property type="match status" value="1"/>
</dbReference>
<dbReference type="AlphaFoldDB" id="A0A1H5UGZ4"/>
<dbReference type="InterPro" id="IPR018392">
    <property type="entry name" value="LysM"/>
</dbReference>
<proteinExistence type="predicted"/>
<feature type="domain" description="LysM" evidence="1">
    <location>
        <begin position="143"/>
        <end position="192"/>
    </location>
</feature>
<sequence length="195" mass="20535">MIRAALYFIGFVAVTAALIFLQPAAKTFDEAPVQAVTRNEPDLTAITPAFDASGERRIVAEMVDATDTAPIAVDLPDVEPVLTTRQPMPPTADPSDMRALTWDTVARLNAATGRDAPAGRPGSLLHTIIKRSVADAGQGGTVQRYVVKPGDSLISIAQAIYGDANMTGPLYAANQSLLSGPNDLKAGQTLILPNR</sequence>
<accession>A0A1H5UGZ4</accession>
<evidence type="ECO:0000313" key="2">
    <source>
        <dbReference type="EMBL" id="SEF74304.1"/>
    </source>
</evidence>
<keyword evidence="3" id="KW-1185">Reference proteome</keyword>
<dbReference type="OrthoDB" id="370541at2"/>
<dbReference type="Pfam" id="PF01476">
    <property type="entry name" value="LysM"/>
    <property type="match status" value="1"/>
</dbReference>
<reference evidence="2 3" key="1">
    <citation type="submission" date="2016-10" db="EMBL/GenBank/DDBJ databases">
        <authorList>
            <person name="de Groot N.N."/>
        </authorList>
    </citation>
    <scope>NUCLEOTIDE SEQUENCE [LARGE SCALE GENOMIC DNA]</scope>
    <source>
        <strain evidence="2 3">DSM 26915</strain>
    </source>
</reference>
<dbReference type="Proteomes" id="UP000236752">
    <property type="component" value="Unassembled WGS sequence"/>
</dbReference>
<dbReference type="PROSITE" id="PS51782">
    <property type="entry name" value="LYSM"/>
    <property type="match status" value="1"/>
</dbReference>
<organism evidence="2 3">
    <name type="scientific">Thalassococcus halodurans</name>
    <dbReference type="NCBI Taxonomy" id="373675"/>
    <lineage>
        <taxon>Bacteria</taxon>
        <taxon>Pseudomonadati</taxon>
        <taxon>Pseudomonadota</taxon>
        <taxon>Alphaproteobacteria</taxon>
        <taxon>Rhodobacterales</taxon>
        <taxon>Roseobacteraceae</taxon>
        <taxon>Thalassococcus</taxon>
    </lineage>
</organism>
<dbReference type="SUPFAM" id="SSF54106">
    <property type="entry name" value="LysM domain"/>
    <property type="match status" value="1"/>
</dbReference>
<evidence type="ECO:0000259" key="1">
    <source>
        <dbReference type="PROSITE" id="PS51782"/>
    </source>
</evidence>
<dbReference type="Gene3D" id="3.10.350.10">
    <property type="entry name" value="LysM domain"/>
    <property type="match status" value="1"/>
</dbReference>
<dbReference type="InterPro" id="IPR036779">
    <property type="entry name" value="LysM_dom_sf"/>
</dbReference>
<evidence type="ECO:0000313" key="3">
    <source>
        <dbReference type="Proteomes" id="UP000236752"/>
    </source>
</evidence>
<dbReference type="SMART" id="SM00257">
    <property type="entry name" value="LysM"/>
    <property type="match status" value="1"/>
</dbReference>
<name>A0A1H5UGZ4_9RHOB</name>